<evidence type="ECO:0000256" key="1">
    <source>
        <dbReference type="ARBA" id="ARBA00022694"/>
    </source>
</evidence>
<dbReference type="PANTHER" id="PTHR33992">
    <property type="entry name" value="RIBONUCLEASE P PROTEIN COMPONENT"/>
    <property type="match status" value="1"/>
</dbReference>
<dbReference type="NCBIfam" id="TIGR00188">
    <property type="entry name" value="rnpA"/>
    <property type="match status" value="1"/>
</dbReference>
<evidence type="ECO:0000256" key="2">
    <source>
        <dbReference type="ARBA" id="ARBA00022722"/>
    </source>
</evidence>
<dbReference type="SUPFAM" id="SSF54211">
    <property type="entry name" value="Ribosomal protein S5 domain 2-like"/>
    <property type="match status" value="1"/>
</dbReference>
<keyword evidence="1 6" id="KW-0819">tRNA processing</keyword>
<dbReference type="InterPro" id="IPR014721">
    <property type="entry name" value="Ribsml_uS5_D2-typ_fold_subgr"/>
</dbReference>
<comment type="similarity">
    <text evidence="6">Belongs to the RnpA family.</text>
</comment>
<evidence type="ECO:0000256" key="7">
    <source>
        <dbReference type="NCBIfam" id="TIGR00188"/>
    </source>
</evidence>
<keyword evidence="4 6" id="KW-0378">Hydrolase</keyword>
<reference evidence="8 9" key="1">
    <citation type="journal article" date="2015" name="Nature">
        <title>rRNA introns, odd ribosomes, and small enigmatic genomes across a large radiation of phyla.</title>
        <authorList>
            <person name="Brown C.T."/>
            <person name="Hug L.A."/>
            <person name="Thomas B.C."/>
            <person name="Sharon I."/>
            <person name="Castelle C.J."/>
            <person name="Singh A."/>
            <person name="Wilkins M.J."/>
            <person name="Williams K.H."/>
            <person name="Banfield J.F."/>
        </authorList>
    </citation>
    <scope>NUCLEOTIDE SEQUENCE [LARGE SCALE GENOMIC DNA]</scope>
</reference>
<dbReference type="EMBL" id="LBXZ01000006">
    <property type="protein sequence ID" value="KKR40640.1"/>
    <property type="molecule type" value="Genomic_DNA"/>
</dbReference>
<keyword evidence="2 6" id="KW-0540">Nuclease</keyword>
<keyword evidence="3 6" id="KW-0255">Endonuclease</keyword>
<evidence type="ECO:0000256" key="3">
    <source>
        <dbReference type="ARBA" id="ARBA00022759"/>
    </source>
</evidence>
<evidence type="ECO:0000256" key="5">
    <source>
        <dbReference type="ARBA" id="ARBA00022884"/>
    </source>
</evidence>
<protein>
    <recommendedName>
        <fullName evidence="6 7">Ribonuclease P protein component</fullName>
        <shortName evidence="6">RNase P protein</shortName>
        <shortName evidence="6">RNaseP protein</shortName>
        <ecNumber evidence="6 7">3.1.26.5</ecNumber>
    </recommendedName>
    <alternativeName>
        <fullName evidence="6">Protein C5</fullName>
    </alternativeName>
</protein>
<dbReference type="GO" id="GO:0042781">
    <property type="term" value="F:3'-tRNA processing endoribonuclease activity"/>
    <property type="evidence" value="ECO:0007669"/>
    <property type="project" value="TreeGrafter"/>
</dbReference>
<dbReference type="GO" id="GO:0004526">
    <property type="term" value="F:ribonuclease P activity"/>
    <property type="evidence" value="ECO:0007669"/>
    <property type="project" value="UniProtKB-UniRule"/>
</dbReference>
<dbReference type="AlphaFoldDB" id="A0A0G0T0K8"/>
<dbReference type="GO" id="GO:0001682">
    <property type="term" value="P:tRNA 5'-leader removal"/>
    <property type="evidence" value="ECO:0007669"/>
    <property type="project" value="UniProtKB-UniRule"/>
</dbReference>
<dbReference type="HAMAP" id="MF_00227">
    <property type="entry name" value="RNase_P"/>
    <property type="match status" value="1"/>
</dbReference>
<evidence type="ECO:0000256" key="6">
    <source>
        <dbReference type="HAMAP-Rule" id="MF_00227"/>
    </source>
</evidence>
<comment type="function">
    <text evidence="6">RNaseP catalyzes the removal of the 5'-leader sequence from pre-tRNA to produce the mature 5'-terminus. It can also cleave other RNA substrates such as 4.5S RNA. The protein component plays an auxiliary but essential role in vivo by binding to the 5'-leader sequence and broadening the substrate specificity of the ribozyme.</text>
</comment>
<keyword evidence="5 6" id="KW-0694">RNA-binding</keyword>
<evidence type="ECO:0000313" key="9">
    <source>
        <dbReference type="Proteomes" id="UP000034072"/>
    </source>
</evidence>
<dbReference type="GO" id="GO:0000049">
    <property type="term" value="F:tRNA binding"/>
    <property type="evidence" value="ECO:0007669"/>
    <property type="project" value="UniProtKB-UniRule"/>
</dbReference>
<dbReference type="InterPro" id="IPR020568">
    <property type="entry name" value="Ribosomal_Su5_D2-typ_SF"/>
</dbReference>
<comment type="subunit">
    <text evidence="6">Consists of a catalytic RNA component (M1 or rnpB) and a protein subunit.</text>
</comment>
<dbReference type="GO" id="GO:0030677">
    <property type="term" value="C:ribonuclease P complex"/>
    <property type="evidence" value="ECO:0007669"/>
    <property type="project" value="TreeGrafter"/>
</dbReference>
<organism evidence="8 9">
    <name type="scientific">Candidatus Yanofskybacteria bacterium GW2011_GWE2_40_11</name>
    <dbReference type="NCBI Taxonomy" id="1619033"/>
    <lineage>
        <taxon>Bacteria</taxon>
        <taxon>Candidatus Yanofskyibacteriota</taxon>
    </lineage>
</organism>
<dbReference type="Proteomes" id="UP000034072">
    <property type="component" value="Unassembled WGS sequence"/>
</dbReference>
<comment type="caution">
    <text evidence="8">The sequence shown here is derived from an EMBL/GenBank/DDBJ whole genome shotgun (WGS) entry which is preliminary data.</text>
</comment>
<sequence length="116" mass="12735">MALSGRNRLAARNDIDEVFKLGKAARGSFLLVKYVLKGAGAVKVAVMVPMSVAKSSVDRNRIKRTMLEAVRVQIGSMQEGCRIVLVAQKGILSEDRDAIAREIVFLIKKANLNNHE</sequence>
<name>A0A0G0T0K8_9BACT</name>
<evidence type="ECO:0000313" key="8">
    <source>
        <dbReference type="EMBL" id="KKR40640.1"/>
    </source>
</evidence>
<comment type="catalytic activity">
    <reaction evidence="6">
        <text>Endonucleolytic cleavage of RNA, removing 5'-extranucleotides from tRNA precursor.</text>
        <dbReference type="EC" id="3.1.26.5"/>
    </reaction>
</comment>
<dbReference type="Gene3D" id="3.30.230.10">
    <property type="match status" value="1"/>
</dbReference>
<gene>
    <name evidence="6" type="primary">rnpA</name>
    <name evidence="8" type="ORF">UT75_C0006G0019</name>
</gene>
<evidence type="ECO:0000256" key="4">
    <source>
        <dbReference type="ARBA" id="ARBA00022801"/>
    </source>
</evidence>
<dbReference type="Pfam" id="PF00825">
    <property type="entry name" value="Ribonuclease_P"/>
    <property type="match status" value="1"/>
</dbReference>
<dbReference type="EC" id="3.1.26.5" evidence="6 7"/>
<proteinExistence type="inferred from homology"/>
<dbReference type="InterPro" id="IPR000100">
    <property type="entry name" value="RNase_P"/>
</dbReference>
<dbReference type="PANTHER" id="PTHR33992:SF1">
    <property type="entry name" value="RIBONUCLEASE P PROTEIN COMPONENT"/>
    <property type="match status" value="1"/>
</dbReference>
<accession>A0A0G0T0K8</accession>